<gene>
    <name evidence="1" type="ORF">E6Q11_06845</name>
</gene>
<accession>A0A5C7J4E2</accession>
<organism evidence="1 2">
    <name type="scientific">Candidatus Dojkabacteria bacterium</name>
    <dbReference type="NCBI Taxonomy" id="2099670"/>
    <lineage>
        <taxon>Bacteria</taxon>
        <taxon>Candidatus Dojkabacteria</taxon>
    </lineage>
</organism>
<evidence type="ECO:0000313" key="2">
    <source>
        <dbReference type="Proteomes" id="UP000321026"/>
    </source>
</evidence>
<proteinExistence type="predicted"/>
<dbReference type="EMBL" id="SSDS01000110">
    <property type="protein sequence ID" value="TXG75752.1"/>
    <property type="molecule type" value="Genomic_DNA"/>
</dbReference>
<sequence>MYNSVELSKSISITLRKYLNESVNNYRQLIDLAKQYDYETFIRKTDNLTSTYDILYRGMSSTELVDKSFFSDYVGHAEQYGEYVDGIIYNYSDVLHFGDDTFDNLRRHFENISKKELLDIYSYYFKNYRLLDAMVGDFSDETGVIRFVKTFLKSNIPYTKVQQQKVKNDLLIPIMLYYAQTKGKNIIQFTGGDYADYGGADEFVVNDISRYDRLSDIWKSAN</sequence>
<dbReference type="AlphaFoldDB" id="A0A5C7J4E2"/>
<comment type="caution">
    <text evidence="1">The sequence shown here is derived from an EMBL/GenBank/DDBJ whole genome shotgun (WGS) entry which is preliminary data.</text>
</comment>
<evidence type="ECO:0000313" key="1">
    <source>
        <dbReference type="EMBL" id="TXG75752.1"/>
    </source>
</evidence>
<protein>
    <submittedName>
        <fullName evidence="1">Uncharacterized protein</fullName>
    </submittedName>
</protein>
<reference evidence="1 2" key="1">
    <citation type="submission" date="2018-09" db="EMBL/GenBank/DDBJ databases">
        <title>Metagenome Assembled Genomes from an Advanced Water Purification Facility.</title>
        <authorList>
            <person name="Stamps B.W."/>
            <person name="Spear J.R."/>
        </authorList>
    </citation>
    <scope>NUCLEOTIDE SEQUENCE [LARGE SCALE GENOMIC DNA]</scope>
    <source>
        <strain evidence="1">Bin_63_2</strain>
    </source>
</reference>
<name>A0A5C7J4E2_9BACT</name>
<dbReference type="Proteomes" id="UP000321026">
    <property type="component" value="Unassembled WGS sequence"/>
</dbReference>